<dbReference type="GO" id="GO:0016757">
    <property type="term" value="F:glycosyltransferase activity"/>
    <property type="evidence" value="ECO:0007669"/>
    <property type="project" value="UniProtKB-KW"/>
</dbReference>
<accession>A0A2P5TLG9</accession>
<dbReference type="SUPFAM" id="SSF53756">
    <property type="entry name" value="UDP-Glycosyltransferase/glycogen phosphorylase"/>
    <property type="match status" value="1"/>
</dbReference>
<dbReference type="InterPro" id="IPR001173">
    <property type="entry name" value="Glyco_trans_2-like"/>
</dbReference>
<dbReference type="RefSeq" id="WP_104486623.1">
    <property type="nucleotide sequence ID" value="NZ_BMYB01000002.1"/>
</dbReference>
<dbReference type="EMBL" id="MPZM01000019">
    <property type="protein sequence ID" value="PPL16169.1"/>
    <property type="molecule type" value="Genomic_DNA"/>
</dbReference>
<organism evidence="5 6">
    <name type="scientific">Oceanisphaera arctica</name>
    <dbReference type="NCBI Taxonomy" id="641510"/>
    <lineage>
        <taxon>Bacteria</taxon>
        <taxon>Pseudomonadati</taxon>
        <taxon>Pseudomonadota</taxon>
        <taxon>Gammaproteobacteria</taxon>
        <taxon>Aeromonadales</taxon>
        <taxon>Aeromonadaceae</taxon>
        <taxon>Oceanisphaera</taxon>
    </lineage>
</organism>
<comment type="similarity">
    <text evidence="1">Belongs to the glycosyltransferase 2 family.</text>
</comment>
<evidence type="ECO:0000313" key="5">
    <source>
        <dbReference type="EMBL" id="PPL16169.1"/>
    </source>
</evidence>
<feature type="domain" description="Glycosyltransferase 2-like" evidence="4">
    <location>
        <begin position="6"/>
        <end position="115"/>
    </location>
</feature>
<gene>
    <name evidence="5" type="ORF">UN63_10025</name>
</gene>
<dbReference type="InterPro" id="IPR029044">
    <property type="entry name" value="Nucleotide-diphossugar_trans"/>
</dbReference>
<dbReference type="OrthoDB" id="5123492at2"/>
<dbReference type="Gene3D" id="3.40.50.2000">
    <property type="entry name" value="Glycogen Phosphorylase B"/>
    <property type="match status" value="1"/>
</dbReference>
<dbReference type="AlphaFoldDB" id="A0A2P5TLG9"/>
<evidence type="ECO:0000256" key="2">
    <source>
        <dbReference type="ARBA" id="ARBA00022676"/>
    </source>
</evidence>
<keyword evidence="3" id="KW-0808">Transferase</keyword>
<evidence type="ECO:0000313" key="6">
    <source>
        <dbReference type="Proteomes" id="UP000242231"/>
    </source>
</evidence>
<evidence type="ECO:0000256" key="3">
    <source>
        <dbReference type="ARBA" id="ARBA00022679"/>
    </source>
</evidence>
<dbReference type="Pfam" id="PF00535">
    <property type="entry name" value="Glycos_transf_2"/>
    <property type="match status" value="1"/>
</dbReference>
<protein>
    <recommendedName>
        <fullName evidence="4">Glycosyltransferase 2-like domain-containing protein</fullName>
    </recommendedName>
</protein>
<dbReference type="Proteomes" id="UP000242231">
    <property type="component" value="Unassembled WGS sequence"/>
</dbReference>
<dbReference type="PANTHER" id="PTHR43179:SF12">
    <property type="entry name" value="GALACTOFURANOSYLTRANSFERASE GLFT2"/>
    <property type="match status" value="1"/>
</dbReference>
<reference evidence="6" key="1">
    <citation type="submission" date="2016-11" db="EMBL/GenBank/DDBJ databases">
        <authorList>
            <person name="Sisinthy S."/>
            <person name="Ara S."/>
            <person name="Gundlapally S.R."/>
        </authorList>
    </citation>
    <scope>NUCLEOTIDE SEQUENCE [LARGE SCALE GENOMIC DNA]</scope>
    <source>
        <strain evidence="6">V1-41</strain>
    </source>
</reference>
<evidence type="ECO:0000256" key="1">
    <source>
        <dbReference type="ARBA" id="ARBA00006739"/>
    </source>
</evidence>
<sequence length="747" mass="83009">MNPLDVIIPVYRGLQETQECILSTLPRLPEWAQLIVINDASPEPGLTAWLRQQAAEGAFTLLENEHNLGFVGTVNRGMELNPERDVLLLNSDVEVPASDWLERMREAAYAHDKVASLTPFSNNATICSFPNFCADNDLFAGLNVTELDAVFAQLSLADPLVEVPTGVGFCMYMRRNCMDAVGLFDEATFGKGYGEENDWCQRAAKAGFVNYHQLNVFAYHKGGVSFQEEGDPRKAKAIELLLGLHPDYNDQVQRFIAADPAKKARRMAALAIIRCHPAPVILLVSHCLGGGVNQHLAELQSFYGDGTCFLRLTPANTAGGVWLHLSAAASDGMHFNLQQPEQHQELLDLLRWLGVARMHLHHTLGVPEPVLELPQQLGCGYMMTIHDYYLLNANPSLTDAQGRFAGDEARQRDAQCAQHYPLPEGMSAAGWREAHLPLLQGAEQVVFPSQDVAARFLTGFGDKVLAANSVVAWHPDSEQQSWPPVVPWQPAEGKKLKVLVLGALSREKGALLLEQVAQRLTGRVEFHLLGYAFKPLQGLINHGPYQPENLQSKLDEIGADVTWFPALCPETYSYTLSTALGRGLPVVFPDIGAFAERTRGRPQSYMLPWNMPAEQVVAFWLALAAGKPVSDWLAAEHAGLEYAACPSPAQGYYRRHYLAELQPVPTVQESLADTLRHTAELVEQLQRPELAPGPLTGRERLLLMLWRVRHWPGVRGFIRLVPYSWQQKLKQRLSKKQLHEILPKSKS</sequence>
<dbReference type="PANTHER" id="PTHR43179">
    <property type="entry name" value="RHAMNOSYLTRANSFERASE WBBL"/>
    <property type="match status" value="1"/>
</dbReference>
<dbReference type="SUPFAM" id="SSF53448">
    <property type="entry name" value="Nucleotide-diphospho-sugar transferases"/>
    <property type="match status" value="1"/>
</dbReference>
<name>A0A2P5TLG9_9GAMM</name>
<keyword evidence="6" id="KW-1185">Reference proteome</keyword>
<proteinExistence type="inferred from homology"/>
<comment type="caution">
    <text evidence="5">The sequence shown here is derived from an EMBL/GenBank/DDBJ whole genome shotgun (WGS) entry which is preliminary data.</text>
</comment>
<keyword evidence="2" id="KW-0328">Glycosyltransferase</keyword>
<evidence type="ECO:0000259" key="4">
    <source>
        <dbReference type="Pfam" id="PF00535"/>
    </source>
</evidence>
<dbReference type="Gene3D" id="3.90.550.10">
    <property type="entry name" value="Spore Coat Polysaccharide Biosynthesis Protein SpsA, Chain A"/>
    <property type="match status" value="1"/>
</dbReference>